<keyword evidence="1" id="KW-0732">Signal</keyword>
<dbReference type="EMBL" id="BAAARV010000093">
    <property type="protein sequence ID" value="GAA2382946.1"/>
    <property type="molecule type" value="Genomic_DNA"/>
</dbReference>
<dbReference type="Proteomes" id="UP001501444">
    <property type="component" value="Unassembled WGS sequence"/>
</dbReference>
<keyword evidence="3" id="KW-1185">Reference proteome</keyword>
<evidence type="ECO:0000313" key="2">
    <source>
        <dbReference type="EMBL" id="GAA2382946.1"/>
    </source>
</evidence>
<comment type="caution">
    <text evidence="2">The sequence shown here is derived from an EMBL/GenBank/DDBJ whole genome shotgun (WGS) entry which is preliminary data.</text>
</comment>
<reference evidence="3" key="1">
    <citation type="journal article" date="2019" name="Int. J. Syst. Evol. Microbiol.">
        <title>The Global Catalogue of Microorganisms (GCM) 10K type strain sequencing project: providing services to taxonomists for standard genome sequencing and annotation.</title>
        <authorList>
            <consortium name="The Broad Institute Genomics Platform"/>
            <consortium name="The Broad Institute Genome Sequencing Center for Infectious Disease"/>
            <person name="Wu L."/>
            <person name="Ma J."/>
        </authorList>
    </citation>
    <scope>NUCLEOTIDE SEQUENCE [LARGE SCALE GENOMIC DNA]</scope>
    <source>
        <strain evidence="3">JCM 3272</strain>
    </source>
</reference>
<name>A0ABP5UKQ1_9ACTN</name>
<feature type="signal peptide" evidence="1">
    <location>
        <begin position="1"/>
        <end position="23"/>
    </location>
</feature>
<dbReference type="RefSeq" id="WP_344618975.1">
    <property type="nucleotide sequence ID" value="NZ_BAAARV010000093.1"/>
</dbReference>
<sequence length="59" mass="5953">MPAVKRFGAVLAAALTVPLVAPAAAVAATVLPTADGAVLHALDVSPLYYVNFRGLRPPA</sequence>
<proteinExistence type="predicted"/>
<gene>
    <name evidence="2" type="ORF">GCM10010170_091610</name>
</gene>
<evidence type="ECO:0000256" key="1">
    <source>
        <dbReference type="SAM" id="SignalP"/>
    </source>
</evidence>
<organism evidence="2 3">
    <name type="scientific">Dactylosporangium salmoneum</name>
    <dbReference type="NCBI Taxonomy" id="53361"/>
    <lineage>
        <taxon>Bacteria</taxon>
        <taxon>Bacillati</taxon>
        <taxon>Actinomycetota</taxon>
        <taxon>Actinomycetes</taxon>
        <taxon>Micromonosporales</taxon>
        <taxon>Micromonosporaceae</taxon>
        <taxon>Dactylosporangium</taxon>
    </lineage>
</organism>
<feature type="chain" id="PRO_5045195687" evidence="1">
    <location>
        <begin position="24"/>
        <end position="59"/>
    </location>
</feature>
<evidence type="ECO:0000313" key="3">
    <source>
        <dbReference type="Proteomes" id="UP001501444"/>
    </source>
</evidence>
<accession>A0ABP5UKQ1</accession>
<protein>
    <submittedName>
        <fullName evidence="2">Uncharacterized protein</fullName>
    </submittedName>
</protein>